<evidence type="ECO:0000313" key="9">
    <source>
        <dbReference type="Proteomes" id="UP001183648"/>
    </source>
</evidence>
<dbReference type="InterPro" id="IPR024590">
    <property type="entry name" value="HrpA_C"/>
</dbReference>
<dbReference type="Pfam" id="PF21010">
    <property type="entry name" value="HA2_C"/>
    <property type="match status" value="1"/>
</dbReference>
<accession>A0ABU2C1Y5</accession>
<dbReference type="SUPFAM" id="SSF52540">
    <property type="entry name" value="P-loop containing nucleoside triphosphate hydrolases"/>
    <property type="match status" value="1"/>
</dbReference>
<organism evidence="8 9">
    <name type="scientific">Nocardioides marmoribigeumensis</name>
    <dbReference type="NCBI Taxonomy" id="433649"/>
    <lineage>
        <taxon>Bacteria</taxon>
        <taxon>Bacillati</taxon>
        <taxon>Actinomycetota</taxon>
        <taxon>Actinomycetes</taxon>
        <taxon>Propionibacteriales</taxon>
        <taxon>Nocardioidaceae</taxon>
        <taxon>Nocardioides</taxon>
    </lineage>
</organism>
<dbReference type="SMART" id="SM00487">
    <property type="entry name" value="DEXDc"/>
    <property type="match status" value="1"/>
</dbReference>
<dbReference type="InterPro" id="IPR007502">
    <property type="entry name" value="Helicase-assoc_dom"/>
</dbReference>
<dbReference type="InterPro" id="IPR003593">
    <property type="entry name" value="AAA+_ATPase"/>
</dbReference>
<dbReference type="PROSITE" id="PS51194">
    <property type="entry name" value="HELICASE_CTER"/>
    <property type="match status" value="1"/>
</dbReference>
<dbReference type="NCBIfam" id="TIGR01967">
    <property type="entry name" value="DEAH_box_HrpA"/>
    <property type="match status" value="1"/>
</dbReference>
<keyword evidence="2 8" id="KW-0378">Hydrolase</keyword>
<dbReference type="GO" id="GO:0003724">
    <property type="term" value="F:RNA helicase activity"/>
    <property type="evidence" value="ECO:0007669"/>
    <property type="project" value="UniProtKB-EC"/>
</dbReference>
<dbReference type="EMBL" id="JAVDYG010000001">
    <property type="protein sequence ID" value="MDR7364646.1"/>
    <property type="molecule type" value="Genomic_DNA"/>
</dbReference>
<dbReference type="InterPro" id="IPR048333">
    <property type="entry name" value="HA2_WH"/>
</dbReference>
<feature type="region of interest" description="Disordered" evidence="5">
    <location>
        <begin position="1"/>
        <end position="26"/>
    </location>
</feature>
<dbReference type="Pfam" id="PF07717">
    <property type="entry name" value="OB_NTP_bind"/>
    <property type="match status" value="1"/>
</dbReference>
<reference evidence="8 9" key="1">
    <citation type="submission" date="2023-07" db="EMBL/GenBank/DDBJ databases">
        <title>Sequencing the genomes of 1000 actinobacteria strains.</title>
        <authorList>
            <person name="Klenk H.-P."/>
        </authorList>
    </citation>
    <scope>NUCLEOTIDE SEQUENCE [LARGE SCALE GENOMIC DNA]</scope>
    <source>
        <strain evidence="8 9">DSM 19426</strain>
    </source>
</reference>
<keyword evidence="3 8" id="KW-0347">Helicase</keyword>
<dbReference type="CDD" id="cd18791">
    <property type="entry name" value="SF2_C_RHA"/>
    <property type="match status" value="1"/>
</dbReference>
<dbReference type="GO" id="GO:0016787">
    <property type="term" value="F:hydrolase activity"/>
    <property type="evidence" value="ECO:0007669"/>
    <property type="project" value="UniProtKB-KW"/>
</dbReference>
<dbReference type="PANTHER" id="PTHR18934">
    <property type="entry name" value="ATP-DEPENDENT RNA HELICASE"/>
    <property type="match status" value="1"/>
</dbReference>
<evidence type="ECO:0000256" key="4">
    <source>
        <dbReference type="ARBA" id="ARBA00022840"/>
    </source>
</evidence>
<keyword evidence="9" id="KW-1185">Reference proteome</keyword>
<dbReference type="InterPro" id="IPR011709">
    <property type="entry name" value="DEAD-box_helicase_OB_fold"/>
</dbReference>
<dbReference type="InterPro" id="IPR027417">
    <property type="entry name" value="P-loop_NTPase"/>
</dbReference>
<name>A0ABU2C1Y5_9ACTN</name>
<keyword evidence="4" id="KW-0067">ATP-binding</keyword>
<feature type="compositionally biased region" description="Basic and acidic residues" evidence="5">
    <location>
        <begin position="15"/>
        <end position="26"/>
    </location>
</feature>
<dbReference type="PANTHER" id="PTHR18934:SF99">
    <property type="entry name" value="ATP-DEPENDENT RNA HELICASE DHX37-RELATED"/>
    <property type="match status" value="1"/>
</dbReference>
<dbReference type="InterPro" id="IPR001650">
    <property type="entry name" value="Helicase_C-like"/>
</dbReference>
<dbReference type="Pfam" id="PF00270">
    <property type="entry name" value="DEAD"/>
    <property type="match status" value="1"/>
</dbReference>
<feature type="domain" description="Helicase C-terminal" evidence="7">
    <location>
        <begin position="254"/>
        <end position="429"/>
    </location>
</feature>
<dbReference type="SMART" id="SM00490">
    <property type="entry name" value="HELICc"/>
    <property type="match status" value="1"/>
</dbReference>
<evidence type="ECO:0000259" key="6">
    <source>
        <dbReference type="PROSITE" id="PS51192"/>
    </source>
</evidence>
<evidence type="ECO:0000256" key="5">
    <source>
        <dbReference type="SAM" id="MobiDB-lite"/>
    </source>
</evidence>
<evidence type="ECO:0000256" key="1">
    <source>
        <dbReference type="ARBA" id="ARBA00022741"/>
    </source>
</evidence>
<dbReference type="NCBIfam" id="NF008348">
    <property type="entry name" value="PRK11131.1"/>
    <property type="match status" value="1"/>
</dbReference>
<dbReference type="Pfam" id="PF11898">
    <property type="entry name" value="DUF3418"/>
    <property type="match status" value="1"/>
</dbReference>
<gene>
    <name evidence="8" type="ORF">J2S63_004199</name>
</gene>
<evidence type="ECO:0000256" key="3">
    <source>
        <dbReference type="ARBA" id="ARBA00022806"/>
    </source>
</evidence>
<evidence type="ECO:0000259" key="7">
    <source>
        <dbReference type="PROSITE" id="PS51194"/>
    </source>
</evidence>
<dbReference type="CDD" id="cd17989">
    <property type="entry name" value="DEXHc_HrpA"/>
    <property type="match status" value="1"/>
</dbReference>
<dbReference type="EC" id="3.6.4.13" evidence="8"/>
<keyword evidence="1" id="KW-0547">Nucleotide-binding</keyword>
<proteinExistence type="predicted"/>
<dbReference type="Gene3D" id="3.40.50.300">
    <property type="entry name" value="P-loop containing nucleotide triphosphate hydrolases"/>
    <property type="match status" value="2"/>
</dbReference>
<dbReference type="SMART" id="SM00847">
    <property type="entry name" value="HA2"/>
    <property type="match status" value="1"/>
</dbReference>
<dbReference type="RefSeq" id="WP_310306494.1">
    <property type="nucleotide sequence ID" value="NZ_BAAAPS010000006.1"/>
</dbReference>
<sequence>MGRPPEKGRRRPRGRRPDQRVRRLPPEEVERRRALVPELRYPEELPVSARREDIATALRDHQVVVVAGETGSGKTTQIPKICLEIGRGTTGLIGHTQPRRIAARSVAERISEELGVELGEGVVGYQVRFTDKAGPDTLVKLMTDGILLAELQHDRLLSRYDTIIIDEAHERSLNIDFLLGYLKQLLPRRPDLKVVITSATIDPERFARHFADRSGTPAPIVEVSGRTYPVEVRYRPLVEESYDDEDGEPVVRDQTEAIVAACHELVREGPGDILVFLPGEREIRDTAEVLEGERWGTGLAGQVDVVPLYARLSAAEQHRVFERHTTRRIVLATNVAETSLTVPGIRYVVDSGFARISRYSFRTKVQRLPIEPISQASAQQRSGRCGRVEAGVAVRLYSEEDFAGRPEFTDPEILRTNLASVILQMAALGLGDIARFPFVEPPDRRQVTAGMQLLEELGAIESASGNPRLTEVGRRLVSFPVDPRLGRMILEADRLGVLPEVLAITAALSVQDPRERPVEEQARADQLHARFRHERSDFLTLLNLWRHVRTQQRELGSSAFRRMCRNEFLNYLRLREWQEVEQQLRQTAKQVGLDGARGRRDVPDPAQVDEDAVHQALLVGLLSHVGLREEAPPAQRGQRRPLREYLGARGTRFAIFPGSGLARKPPELLMAAELVETSRLFARVTAAVEPEWAERLGAHLVTRTYSEPHWSRKRAAVMAHERVTLYGVPLVADRLVQYGAVEPALARELFIRHALVYGEWQTRHRFFHDNRALLEEAEELEHRARRRDLVVDEHTLFDFYDQRVGEECVSGAHFDSWWKRARQKRPDLLTFDPEMLLNEAARGVTEQEYPDQWRDGDLALPLRYHFAPGADDDGVTVDLPLATLNQVDDHALSWQVPGLREELVVSLIRSLPKALRVNFVPAPNWAREFLTAVVPGGEPLLDALERYLLSRTGVVVPRAAWDWSRVAPHLKPTYRVVDEDGTVVSTGKDLTELKAPLEGRFAEALSDAAADRTAAGQREWTFGTVERSFVQTRAGHQVRGFPALVDEGAAVGLQVFASEEEQEAAHLLGVRRLVALALPDESARLTDGWDNRRKLALAGSTYPTVKAFLEDCRLAAVGALQAEHGGAVWDEEAFDRLVADVRHHLAARSALVLDDAVRVLEAWRTTDRALSGSVDLRLLPAMTEMQAQVGRLMGLGFVARAGAARLPHLVRYLHAVTERATRLPEQPARDQQLADRVRPLQDAWLHRVAALRPGAPVPLALAEVGWMLEELRVSLWAQRLGTPRPVSETRVQKALDAL</sequence>
<dbReference type="InterPro" id="IPR014001">
    <property type="entry name" value="Helicase_ATP-bd"/>
</dbReference>
<dbReference type="Pfam" id="PF04408">
    <property type="entry name" value="WHD_HA2"/>
    <property type="match status" value="1"/>
</dbReference>
<dbReference type="Pfam" id="PF00271">
    <property type="entry name" value="Helicase_C"/>
    <property type="match status" value="1"/>
</dbReference>
<dbReference type="InterPro" id="IPR011545">
    <property type="entry name" value="DEAD/DEAH_box_helicase_dom"/>
</dbReference>
<evidence type="ECO:0000256" key="2">
    <source>
        <dbReference type="ARBA" id="ARBA00022801"/>
    </source>
</evidence>
<dbReference type="PROSITE" id="PS51192">
    <property type="entry name" value="HELICASE_ATP_BIND_1"/>
    <property type="match status" value="1"/>
</dbReference>
<feature type="domain" description="Helicase ATP-binding" evidence="6">
    <location>
        <begin position="55"/>
        <end position="206"/>
    </location>
</feature>
<comment type="caution">
    <text evidence="8">The sequence shown here is derived from an EMBL/GenBank/DDBJ whole genome shotgun (WGS) entry which is preliminary data.</text>
</comment>
<dbReference type="Gene3D" id="1.20.120.1080">
    <property type="match status" value="1"/>
</dbReference>
<evidence type="ECO:0000313" key="8">
    <source>
        <dbReference type="EMBL" id="MDR7364646.1"/>
    </source>
</evidence>
<dbReference type="Proteomes" id="UP001183648">
    <property type="component" value="Unassembled WGS sequence"/>
</dbReference>
<protein>
    <submittedName>
        <fullName evidence="8">ATP-dependent helicase HrpA</fullName>
        <ecNumber evidence="8">3.6.4.13</ecNumber>
    </submittedName>
</protein>
<dbReference type="SMART" id="SM00382">
    <property type="entry name" value="AAA"/>
    <property type="match status" value="1"/>
</dbReference>
<dbReference type="InterPro" id="IPR010222">
    <property type="entry name" value="RNA_helicase_HrpA"/>
</dbReference>